<dbReference type="PROSITE" id="PS00028">
    <property type="entry name" value="ZINC_FINGER_C2H2_1"/>
    <property type="match status" value="1"/>
</dbReference>
<evidence type="ECO:0000259" key="2">
    <source>
        <dbReference type="PROSITE" id="PS00028"/>
    </source>
</evidence>
<sequence length="471" mass="52419">MRGGRGRGKRARSAAAAPGSEASFTESRGLQNKNRGGANGKGRRGSLNASGRRTPPNCATEDIKASPSSTNKRKNKPPMELDLNSSSEDNKPGKRVRTNSRSTPTTPQGKPDTTFLDQGCSSPVLIDCPHPNCNKKYKHINGLRYHQAHAHLDPENKLEFEPDSEDKISDCEEALSNVALECGEQSTSVAAYDQDPDSRTWHHYVYQPKYLDQQKSEDLDREKKLKEDSPRKTPNKESGVPGLPVSLTSIKEEPKEAKRPDSQSMEESKLKNDDRKTPVNWKDSRGTRVAVSSPMSQHQSYIQYLHAYPYPQMYDPSHPAYRAVSPVLMHSYPGAYLSPGFHYPVYGKMSGREEAEKVNTSPSINTKTTTESKALDLLQQHANQYRSKSPAPVEKATAEREREAERERDRHSPFGQRHLHTHHHTHVGMGYPLIPGQYDPFQGLTSAALVASQQVAAQASASGMFPAQRRE</sequence>
<feature type="domain" description="C2H2-type" evidence="2">
    <location>
        <begin position="128"/>
        <end position="151"/>
    </location>
</feature>
<feature type="compositionally biased region" description="Basic and acidic residues" evidence="1">
    <location>
        <begin position="212"/>
        <end position="235"/>
    </location>
</feature>
<dbReference type="InterPro" id="IPR013087">
    <property type="entry name" value="Znf_C2H2_type"/>
</dbReference>
<dbReference type="InterPro" id="IPR040010">
    <property type="entry name" value="ZN608/ZN609"/>
</dbReference>
<feature type="compositionally biased region" description="Basic and acidic residues" evidence="1">
    <location>
        <begin position="250"/>
        <end position="286"/>
    </location>
</feature>
<feature type="compositionally biased region" description="Polar residues" evidence="1">
    <location>
        <begin position="22"/>
        <end position="31"/>
    </location>
</feature>
<protein>
    <submittedName>
        <fullName evidence="3">Zinc finger protein 608</fullName>
    </submittedName>
</protein>
<feature type="compositionally biased region" description="Polar residues" evidence="1">
    <location>
        <begin position="99"/>
        <end position="108"/>
    </location>
</feature>
<dbReference type="GO" id="GO:0005634">
    <property type="term" value="C:nucleus"/>
    <property type="evidence" value="ECO:0007669"/>
    <property type="project" value="TreeGrafter"/>
</dbReference>
<dbReference type="GO" id="GO:0006357">
    <property type="term" value="P:regulation of transcription by RNA polymerase II"/>
    <property type="evidence" value="ECO:0007669"/>
    <property type="project" value="TreeGrafter"/>
</dbReference>
<accession>A0A834ET72</accession>
<dbReference type="PANTHER" id="PTHR21564">
    <property type="entry name" value="BRAKELESS PROTEIN"/>
    <property type="match status" value="1"/>
</dbReference>
<feature type="region of interest" description="Disordered" evidence="1">
    <location>
        <begin position="383"/>
        <end position="418"/>
    </location>
</feature>
<dbReference type="AlphaFoldDB" id="A0A834ET72"/>
<evidence type="ECO:0000313" key="4">
    <source>
        <dbReference type="Proteomes" id="UP000664940"/>
    </source>
</evidence>
<dbReference type="PANTHER" id="PTHR21564:SF4">
    <property type="entry name" value="ZINC FINGER PROTEIN 608"/>
    <property type="match status" value="1"/>
</dbReference>
<feature type="compositionally biased region" description="Basic residues" evidence="1">
    <location>
        <begin position="1"/>
        <end position="12"/>
    </location>
</feature>
<feature type="compositionally biased region" description="Basic and acidic residues" evidence="1">
    <location>
        <begin position="396"/>
        <end position="412"/>
    </location>
</feature>
<organism evidence="3 4">
    <name type="scientific">Phyllostomus discolor</name>
    <name type="common">pale spear-nosed bat</name>
    <dbReference type="NCBI Taxonomy" id="89673"/>
    <lineage>
        <taxon>Eukaryota</taxon>
        <taxon>Metazoa</taxon>
        <taxon>Chordata</taxon>
        <taxon>Craniata</taxon>
        <taxon>Vertebrata</taxon>
        <taxon>Euteleostomi</taxon>
        <taxon>Mammalia</taxon>
        <taxon>Eutheria</taxon>
        <taxon>Laurasiatheria</taxon>
        <taxon>Chiroptera</taxon>
        <taxon>Yangochiroptera</taxon>
        <taxon>Phyllostomidae</taxon>
        <taxon>Phyllostominae</taxon>
        <taxon>Phyllostomus</taxon>
    </lineage>
</organism>
<name>A0A834ET72_9CHIR</name>
<gene>
    <name evidence="3" type="ORF">HJG60_020894</name>
</gene>
<dbReference type="Proteomes" id="UP000664940">
    <property type="component" value="Unassembled WGS sequence"/>
</dbReference>
<evidence type="ECO:0000256" key="1">
    <source>
        <dbReference type="SAM" id="MobiDB-lite"/>
    </source>
</evidence>
<feature type="region of interest" description="Disordered" evidence="1">
    <location>
        <begin position="1"/>
        <end position="117"/>
    </location>
</feature>
<comment type="caution">
    <text evidence="3">The sequence shown here is derived from an EMBL/GenBank/DDBJ whole genome shotgun (WGS) entry which is preliminary data.</text>
</comment>
<reference evidence="3 4" key="1">
    <citation type="journal article" date="2020" name="Nature">
        <title>Six reference-quality genomes reveal evolution of bat adaptations.</title>
        <authorList>
            <person name="Jebb D."/>
            <person name="Huang Z."/>
            <person name="Pippel M."/>
            <person name="Hughes G.M."/>
            <person name="Lavrichenko K."/>
            <person name="Devanna P."/>
            <person name="Winkler S."/>
            <person name="Jermiin L.S."/>
            <person name="Skirmuntt E.C."/>
            <person name="Katzourakis A."/>
            <person name="Burkitt-Gray L."/>
            <person name="Ray D.A."/>
            <person name="Sullivan K.A.M."/>
            <person name="Roscito J.G."/>
            <person name="Kirilenko B.M."/>
            <person name="Davalos L.M."/>
            <person name="Corthals A.P."/>
            <person name="Power M.L."/>
            <person name="Jones G."/>
            <person name="Ransome R.D."/>
            <person name="Dechmann D.K.N."/>
            <person name="Locatelli A.G."/>
            <person name="Puechmaille S.J."/>
            <person name="Fedrigo O."/>
            <person name="Jarvis E.D."/>
            <person name="Hiller M."/>
            <person name="Vernes S.C."/>
            <person name="Myers E.W."/>
            <person name="Teeling E.C."/>
        </authorList>
    </citation>
    <scope>NUCLEOTIDE SEQUENCE [LARGE SCALE GENOMIC DNA]</scope>
    <source>
        <strain evidence="3">Bat1K_MPI-CBG_1</strain>
    </source>
</reference>
<proteinExistence type="predicted"/>
<evidence type="ECO:0000313" key="3">
    <source>
        <dbReference type="EMBL" id="KAF6128376.1"/>
    </source>
</evidence>
<feature type="region of interest" description="Disordered" evidence="1">
    <location>
        <begin position="212"/>
        <end position="294"/>
    </location>
</feature>
<dbReference type="EMBL" id="JABVXQ010000002">
    <property type="protein sequence ID" value="KAF6128376.1"/>
    <property type="molecule type" value="Genomic_DNA"/>
</dbReference>